<name>A0A3M2LTD3_9ACTN</name>
<reference evidence="2 3" key="1">
    <citation type="submission" date="2018-10" db="EMBL/GenBank/DDBJ databases">
        <title>Isolation from soil.</title>
        <authorList>
            <person name="Hu J."/>
        </authorList>
    </citation>
    <scope>NUCLEOTIDE SEQUENCE [LARGE SCALE GENOMIC DNA]</scope>
    <source>
        <strain evidence="2 3">NEAU-Ht49</strain>
    </source>
</reference>
<organism evidence="2 3">
    <name type="scientific">Actinomadura harenae</name>
    <dbReference type="NCBI Taxonomy" id="2483351"/>
    <lineage>
        <taxon>Bacteria</taxon>
        <taxon>Bacillati</taxon>
        <taxon>Actinomycetota</taxon>
        <taxon>Actinomycetes</taxon>
        <taxon>Streptosporangiales</taxon>
        <taxon>Thermomonosporaceae</taxon>
        <taxon>Actinomadura</taxon>
    </lineage>
</organism>
<dbReference type="Proteomes" id="UP000282674">
    <property type="component" value="Unassembled WGS sequence"/>
</dbReference>
<keyword evidence="3" id="KW-1185">Reference proteome</keyword>
<comment type="caution">
    <text evidence="2">The sequence shown here is derived from an EMBL/GenBank/DDBJ whole genome shotgun (WGS) entry which is preliminary data.</text>
</comment>
<sequence length="285" mass="29317">MTENAEPPVEPPASPGPRRPPAAAPPPAGRERGRERGRGRNQGRGRRVARGAAASALAGLAVLVSTAPPALASPAVQPVSTFGQVPQMGLNMVNGAALHCPAGVTAWSPMIVPIEMAIPHGDPNGSLDPRDVKNMPNDTALWYRTLGSTTSGGPMVLDKAWTQDGRSDIPIVRTGLRSGTYLLGALCAKPSQGRHVYPLDANGAPIGEWYVVTFTWVDRQPTQGTFRFERQYTEAGSEAGSAGSAAAPPTAAASGARTHHHGSGGLGWPGWLGIGAALAAALAVG</sequence>
<feature type="compositionally biased region" description="Basic and acidic residues" evidence="1">
    <location>
        <begin position="29"/>
        <end position="38"/>
    </location>
</feature>
<gene>
    <name evidence="2" type="ORF">EBO15_25565</name>
</gene>
<feature type="compositionally biased region" description="Basic residues" evidence="1">
    <location>
        <begin position="39"/>
        <end position="49"/>
    </location>
</feature>
<accession>A0A3M2LTD3</accession>
<evidence type="ECO:0000256" key="1">
    <source>
        <dbReference type="SAM" id="MobiDB-lite"/>
    </source>
</evidence>
<dbReference type="EMBL" id="RFFG01000050">
    <property type="protein sequence ID" value="RMI40754.1"/>
    <property type="molecule type" value="Genomic_DNA"/>
</dbReference>
<feature type="region of interest" description="Disordered" evidence="1">
    <location>
        <begin position="1"/>
        <end position="50"/>
    </location>
</feature>
<dbReference type="AlphaFoldDB" id="A0A3M2LTD3"/>
<proteinExistence type="predicted"/>
<feature type="compositionally biased region" description="Low complexity" evidence="1">
    <location>
        <begin position="237"/>
        <end position="256"/>
    </location>
</feature>
<evidence type="ECO:0000313" key="3">
    <source>
        <dbReference type="Proteomes" id="UP000282674"/>
    </source>
</evidence>
<feature type="region of interest" description="Disordered" evidence="1">
    <location>
        <begin position="237"/>
        <end position="260"/>
    </location>
</feature>
<feature type="compositionally biased region" description="Pro residues" evidence="1">
    <location>
        <begin position="8"/>
        <end position="28"/>
    </location>
</feature>
<protein>
    <submittedName>
        <fullName evidence="2">Uncharacterized protein</fullName>
    </submittedName>
</protein>
<evidence type="ECO:0000313" key="2">
    <source>
        <dbReference type="EMBL" id="RMI40754.1"/>
    </source>
</evidence>
<feature type="non-terminal residue" evidence="2">
    <location>
        <position position="285"/>
    </location>
</feature>